<dbReference type="Proteomes" id="UP001595891">
    <property type="component" value="Unassembled WGS sequence"/>
</dbReference>
<dbReference type="InterPro" id="IPR002539">
    <property type="entry name" value="MaoC-like_dom"/>
</dbReference>
<dbReference type="PANTHER" id="PTHR42993:SF1">
    <property type="entry name" value="MAOC-LIKE DEHYDRATASE DOMAIN-CONTAINING PROTEIN"/>
    <property type="match status" value="1"/>
</dbReference>
<dbReference type="Gene3D" id="3.10.129.10">
    <property type="entry name" value="Hotdog Thioesterase"/>
    <property type="match status" value="1"/>
</dbReference>
<dbReference type="InterPro" id="IPR029069">
    <property type="entry name" value="HotDog_dom_sf"/>
</dbReference>
<comment type="similarity">
    <text evidence="1">Belongs to the enoyl-CoA hydratase/isomerase family.</text>
</comment>
<sequence length="150" mass="16059">MRSFVSVEEFGAAKGEHLGYSGWHVVTQAQVDMFAEATGDRQWIHVDPERASAGPFGATIAHGYLTLALLPAFIAEIFSIEEAGMVVNVGLDKLRFRAPVPVGAKVRGGATLTDLKNSPAGRLASVRLTVEVDGMRRPACVADALYLYVS</sequence>
<keyword evidence="4" id="KW-1185">Reference proteome</keyword>
<evidence type="ECO:0000313" key="4">
    <source>
        <dbReference type="Proteomes" id="UP001595891"/>
    </source>
</evidence>
<dbReference type="CDD" id="cd03450">
    <property type="entry name" value="NodN"/>
    <property type="match status" value="1"/>
</dbReference>
<evidence type="ECO:0000313" key="3">
    <source>
        <dbReference type="EMBL" id="MFC4589558.1"/>
    </source>
</evidence>
<dbReference type="EMBL" id="JBHSFN010000017">
    <property type="protein sequence ID" value="MFC4589558.1"/>
    <property type="molecule type" value="Genomic_DNA"/>
</dbReference>
<evidence type="ECO:0000256" key="1">
    <source>
        <dbReference type="ARBA" id="ARBA00005254"/>
    </source>
</evidence>
<protein>
    <submittedName>
        <fullName evidence="3">MaoC family dehydratase</fullName>
    </submittedName>
</protein>
<evidence type="ECO:0000259" key="2">
    <source>
        <dbReference type="Pfam" id="PF01575"/>
    </source>
</evidence>
<dbReference type="PANTHER" id="PTHR42993">
    <property type="entry name" value="MAOC-LIKE DEHYDRATASE DOMAIN-CONTAINING PROTEIN"/>
    <property type="match status" value="1"/>
</dbReference>
<accession>A0ABV9EL96</accession>
<name>A0ABV9EL96_9ACTN</name>
<proteinExistence type="inferred from homology"/>
<dbReference type="SUPFAM" id="SSF54637">
    <property type="entry name" value="Thioesterase/thiol ester dehydrase-isomerase"/>
    <property type="match status" value="1"/>
</dbReference>
<comment type="caution">
    <text evidence="3">The sequence shown here is derived from an EMBL/GenBank/DDBJ whole genome shotgun (WGS) entry which is preliminary data.</text>
</comment>
<dbReference type="Pfam" id="PF01575">
    <property type="entry name" value="MaoC_dehydratas"/>
    <property type="match status" value="1"/>
</dbReference>
<gene>
    <name evidence="3" type="ORF">ACFO8L_25960</name>
</gene>
<organism evidence="3 4">
    <name type="scientific">Sphaerisporangium corydalis</name>
    <dbReference type="NCBI Taxonomy" id="1441875"/>
    <lineage>
        <taxon>Bacteria</taxon>
        <taxon>Bacillati</taxon>
        <taxon>Actinomycetota</taxon>
        <taxon>Actinomycetes</taxon>
        <taxon>Streptosporangiales</taxon>
        <taxon>Streptosporangiaceae</taxon>
        <taxon>Sphaerisporangium</taxon>
    </lineage>
</organism>
<dbReference type="InterPro" id="IPR039375">
    <property type="entry name" value="NodN-like"/>
</dbReference>
<dbReference type="RefSeq" id="WP_262844339.1">
    <property type="nucleotide sequence ID" value="NZ_JANZYP010000028.1"/>
</dbReference>
<feature type="domain" description="MaoC-like" evidence="2">
    <location>
        <begin position="11"/>
        <end position="118"/>
    </location>
</feature>
<reference evidence="4" key="1">
    <citation type="journal article" date="2019" name="Int. J. Syst. Evol. Microbiol.">
        <title>The Global Catalogue of Microorganisms (GCM) 10K type strain sequencing project: providing services to taxonomists for standard genome sequencing and annotation.</title>
        <authorList>
            <consortium name="The Broad Institute Genomics Platform"/>
            <consortium name="The Broad Institute Genome Sequencing Center for Infectious Disease"/>
            <person name="Wu L."/>
            <person name="Ma J."/>
        </authorList>
    </citation>
    <scope>NUCLEOTIDE SEQUENCE [LARGE SCALE GENOMIC DNA]</scope>
    <source>
        <strain evidence="4">CCUG 49560</strain>
    </source>
</reference>